<dbReference type="Proteomes" id="UP000228920">
    <property type="component" value="Unassembled WGS sequence"/>
</dbReference>
<keyword evidence="3" id="KW-0687">Ribonucleoprotein</keyword>
<organism evidence="5 6">
    <name type="scientific">candidate division WWE3 bacterium CG_4_10_14_0_2_um_filter_41_14</name>
    <dbReference type="NCBI Taxonomy" id="1975072"/>
    <lineage>
        <taxon>Bacteria</taxon>
        <taxon>Katanobacteria</taxon>
    </lineage>
</organism>
<gene>
    <name evidence="5" type="primary">rplW</name>
    <name evidence="5" type="ORF">COY32_06440</name>
</gene>
<keyword evidence="2 5" id="KW-0689">Ribosomal protein</keyword>
<dbReference type="GO" id="GO:0006412">
    <property type="term" value="P:translation"/>
    <property type="evidence" value="ECO:0007669"/>
    <property type="project" value="InterPro"/>
</dbReference>
<dbReference type="GO" id="GO:0005840">
    <property type="term" value="C:ribosome"/>
    <property type="evidence" value="ECO:0007669"/>
    <property type="project" value="UniProtKB-KW"/>
</dbReference>
<evidence type="ECO:0000256" key="3">
    <source>
        <dbReference type="ARBA" id="ARBA00023274"/>
    </source>
</evidence>
<sequence length="102" mass="11632">MIQKPIISEKSMRLATEQVYMFEVSIDSNKKTIANDIESLYGVKPSAVRVQKRIGKSKRVLRAKKTRQTKTRKFAYVVVPKGKSIPGFDKVLEVDETENNES</sequence>
<evidence type="ECO:0000256" key="1">
    <source>
        <dbReference type="ARBA" id="ARBA00006700"/>
    </source>
</evidence>
<dbReference type="InterPro" id="IPR012677">
    <property type="entry name" value="Nucleotide-bd_a/b_plait_sf"/>
</dbReference>
<dbReference type="GO" id="GO:1990904">
    <property type="term" value="C:ribonucleoprotein complex"/>
    <property type="evidence" value="ECO:0007669"/>
    <property type="project" value="UniProtKB-KW"/>
</dbReference>
<comment type="caution">
    <text evidence="5">The sequence shown here is derived from an EMBL/GenBank/DDBJ whole genome shotgun (WGS) entry which is preliminary data.</text>
</comment>
<dbReference type="GO" id="GO:0003735">
    <property type="term" value="F:structural constituent of ribosome"/>
    <property type="evidence" value="ECO:0007669"/>
    <property type="project" value="InterPro"/>
</dbReference>
<protein>
    <recommendedName>
        <fullName evidence="4">50S ribosomal protein L23</fullName>
    </recommendedName>
</protein>
<dbReference type="Pfam" id="PF00276">
    <property type="entry name" value="Ribosomal_L23"/>
    <property type="match status" value="1"/>
</dbReference>
<comment type="similarity">
    <text evidence="1">Belongs to the universal ribosomal protein uL23 family.</text>
</comment>
<proteinExistence type="inferred from homology"/>
<reference evidence="6" key="1">
    <citation type="submission" date="2017-09" db="EMBL/GenBank/DDBJ databases">
        <title>Depth-based differentiation of microbial function through sediment-hosted aquifers and enrichment of novel symbionts in the deep terrestrial subsurface.</title>
        <authorList>
            <person name="Probst A.J."/>
            <person name="Ladd B."/>
            <person name="Jarett J.K."/>
            <person name="Geller-Mcgrath D.E."/>
            <person name="Sieber C.M.K."/>
            <person name="Emerson J.B."/>
            <person name="Anantharaman K."/>
            <person name="Thomas B.C."/>
            <person name="Malmstrom R."/>
            <person name="Stieglmeier M."/>
            <person name="Klingl A."/>
            <person name="Woyke T."/>
            <person name="Ryan C.M."/>
            <person name="Banfield J.F."/>
        </authorList>
    </citation>
    <scope>NUCLEOTIDE SEQUENCE [LARGE SCALE GENOMIC DNA]</scope>
</reference>
<dbReference type="SUPFAM" id="SSF54189">
    <property type="entry name" value="Ribosomal proteins S24e, L23 and L15e"/>
    <property type="match status" value="1"/>
</dbReference>
<dbReference type="InterPro" id="IPR013025">
    <property type="entry name" value="Ribosomal_uL23-like"/>
</dbReference>
<dbReference type="AlphaFoldDB" id="A0A2M7TFV9"/>
<name>A0A2M7TFV9_UNCKA</name>
<evidence type="ECO:0000256" key="4">
    <source>
        <dbReference type="ARBA" id="ARBA00035481"/>
    </source>
</evidence>
<dbReference type="Gene3D" id="3.30.70.330">
    <property type="match status" value="1"/>
</dbReference>
<dbReference type="EMBL" id="PFNL01000180">
    <property type="protein sequence ID" value="PIZ44393.1"/>
    <property type="molecule type" value="Genomic_DNA"/>
</dbReference>
<evidence type="ECO:0000256" key="2">
    <source>
        <dbReference type="ARBA" id="ARBA00022980"/>
    </source>
</evidence>
<dbReference type="InterPro" id="IPR012678">
    <property type="entry name" value="Ribosomal_uL23/eL15/eS24_sf"/>
</dbReference>
<accession>A0A2M7TFV9</accession>
<evidence type="ECO:0000313" key="5">
    <source>
        <dbReference type="EMBL" id="PIZ44393.1"/>
    </source>
</evidence>
<evidence type="ECO:0000313" key="6">
    <source>
        <dbReference type="Proteomes" id="UP000228920"/>
    </source>
</evidence>